<accession>A0A4R9GQL8</accession>
<evidence type="ECO:0000313" key="3">
    <source>
        <dbReference type="Proteomes" id="UP000297855"/>
    </source>
</evidence>
<keyword evidence="1" id="KW-0812">Transmembrane</keyword>
<evidence type="ECO:0000256" key="1">
    <source>
        <dbReference type="SAM" id="Phobius"/>
    </source>
</evidence>
<protein>
    <recommendedName>
        <fullName evidence="4">Dolichyl-phosphate-mannose--protein mannosyltransferase</fullName>
    </recommendedName>
</protein>
<feature type="transmembrane region" description="Helical" evidence="1">
    <location>
        <begin position="104"/>
        <end position="122"/>
    </location>
</feature>
<dbReference type="Proteomes" id="UP000297855">
    <property type="component" value="Unassembled WGS sequence"/>
</dbReference>
<gene>
    <name evidence="2" type="ORF">EHO61_05715</name>
</gene>
<keyword evidence="1" id="KW-0472">Membrane</keyword>
<evidence type="ECO:0008006" key="4">
    <source>
        <dbReference type="Google" id="ProtNLM"/>
    </source>
</evidence>
<feature type="transmembrane region" description="Helical" evidence="1">
    <location>
        <begin position="354"/>
        <end position="371"/>
    </location>
</feature>
<feature type="transmembrane region" description="Helical" evidence="1">
    <location>
        <begin position="155"/>
        <end position="172"/>
    </location>
</feature>
<sequence length="469" mass="54414">MASLSKILISPVLALRNGLLYKIPWKGTLFLALLAGALFLFDLRFLSRHYDWDSIVYTHNIRSDKVSKIFFNPHHIGFESTGYIYAKFWKWAHGPDSLMFGLRIRTLAVAITFIFTLMFAYWRMYSDMLGSVLLGLGVHFTQGFWFYAQHNDTPLIHSCLTACLYLYCVWNAQKGWSAGKLFFAYLLQVWNVYFHQSDTIFLTFVPASLLFSKEWAGAKFHLSSKMKWILIYLFGTVLTLTASYLYLGFVVLGRDLVSPTTSERNFANWLFLYASQEKWGASDGPKNYVMNFYRGIGDAFLNFEGVRNGLRIRAADLTDPKAYPYNLNLYFWIGILSVATINLIRLWKEFKIELVLLFLWVGPSLLFYTWWEGYFFEFWVSTVIGLLIFASLVLRSFILSPVYFGTRALTHLLLLAYLLLLFCVNFTFSTYPRSVKPTVSFIEGIEDKYKDITPEPVYGKEWEGPEVQK</sequence>
<keyword evidence="3" id="KW-1185">Reference proteome</keyword>
<reference evidence="2" key="1">
    <citation type="journal article" date="2019" name="PLoS Negl. Trop. Dis.">
        <title>Revisiting the worldwide diversity of Leptospira species in the environment.</title>
        <authorList>
            <person name="Vincent A.T."/>
            <person name="Schiettekatte O."/>
            <person name="Bourhy P."/>
            <person name="Veyrier F.J."/>
            <person name="Picardeau M."/>
        </authorList>
    </citation>
    <scope>NUCLEOTIDE SEQUENCE [LARGE SCALE GENOMIC DNA]</scope>
    <source>
        <strain evidence="2">SCS5</strain>
    </source>
</reference>
<dbReference type="OrthoDB" id="341112at2"/>
<feature type="transmembrane region" description="Helical" evidence="1">
    <location>
        <begin position="412"/>
        <end position="431"/>
    </location>
</feature>
<feature type="transmembrane region" description="Helical" evidence="1">
    <location>
        <begin position="23"/>
        <end position="41"/>
    </location>
</feature>
<evidence type="ECO:0000313" key="2">
    <source>
        <dbReference type="EMBL" id="TGK20012.1"/>
    </source>
</evidence>
<organism evidence="2 3">
    <name type="scientific">Leptospira fluminis</name>
    <dbReference type="NCBI Taxonomy" id="2484979"/>
    <lineage>
        <taxon>Bacteria</taxon>
        <taxon>Pseudomonadati</taxon>
        <taxon>Spirochaetota</taxon>
        <taxon>Spirochaetia</taxon>
        <taxon>Leptospirales</taxon>
        <taxon>Leptospiraceae</taxon>
        <taxon>Leptospira</taxon>
    </lineage>
</organism>
<feature type="transmembrane region" description="Helical" evidence="1">
    <location>
        <begin position="231"/>
        <end position="252"/>
    </location>
</feature>
<dbReference type="EMBL" id="RQEV01000007">
    <property type="protein sequence ID" value="TGK20012.1"/>
    <property type="molecule type" value="Genomic_DNA"/>
</dbReference>
<proteinExistence type="predicted"/>
<keyword evidence="1" id="KW-1133">Transmembrane helix</keyword>
<comment type="caution">
    <text evidence="2">The sequence shown here is derived from an EMBL/GenBank/DDBJ whole genome shotgun (WGS) entry which is preliminary data.</text>
</comment>
<feature type="transmembrane region" description="Helical" evidence="1">
    <location>
        <begin position="383"/>
        <end position="405"/>
    </location>
</feature>
<feature type="transmembrane region" description="Helical" evidence="1">
    <location>
        <begin position="128"/>
        <end position="148"/>
    </location>
</feature>
<dbReference type="AlphaFoldDB" id="A0A4R9GQL8"/>
<name>A0A4R9GQL8_9LEPT</name>
<feature type="transmembrane region" description="Helical" evidence="1">
    <location>
        <begin position="329"/>
        <end position="347"/>
    </location>
</feature>
<dbReference type="RefSeq" id="WP_135812679.1">
    <property type="nucleotide sequence ID" value="NZ_RQEV01000007.1"/>
</dbReference>